<feature type="signal peptide" evidence="1">
    <location>
        <begin position="1"/>
        <end position="21"/>
    </location>
</feature>
<comment type="caution">
    <text evidence="2">The sequence shown here is derived from an EMBL/GenBank/DDBJ whole genome shotgun (WGS) entry which is preliminary data.</text>
</comment>
<organism evidence="2 3">
    <name type="scientific">Burkholderia stabilis</name>
    <dbReference type="NCBI Taxonomy" id="95485"/>
    <lineage>
        <taxon>Bacteria</taxon>
        <taxon>Pseudomonadati</taxon>
        <taxon>Pseudomonadota</taxon>
        <taxon>Betaproteobacteria</taxon>
        <taxon>Burkholderiales</taxon>
        <taxon>Burkholderiaceae</taxon>
        <taxon>Burkholderia</taxon>
        <taxon>Burkholderia cepacia complex</taxon>
    </lineage>
</organism>
<dbReference type="Gene3D" id="2.130.10.10">
    <property type="entry name" value="YVTN repeat-like/Quinoprotein amine dehydrogenase"/>
    <property type="match status" value="1"/>
</dbReference>
<name>A0A4Q2ANZ2_9BURK</name>
<dbReference type="Proteomes" id="UP000289650">
    <property type="component" value="Unassembled WGS sequence"/>
</dbReference>
<evidence type="ECO:0000313" key="3">
    <source>
        <dbReference type="Proteomes" id="UP000289650"/>
    </source>
</evidence>
<sequence length="425" mass="47297">MRNRSTLKRLAAIALGSAALAFLYESTGPRWETVSSEVTWPDPPVGAGNFYLDGSAIMSLTVSDPVITLKPDSEWKRPMVAEPTEAWMNNAGETLNRRTANFFRGTIDHGLQRFFQVPGQQTAWWHSRDGNIHLISASWMSYTSARTADDLVPQQTQVWKSLDGGYHWSRLEWPEHENIDQFLFTDAQHGYAIGWGPTVRRTSNGGESWKRIAPPPGAVVPGETRREFKGVSLGPDGVLRVAYHVDRSATAPARSVIYRLSPDQQAFVPDAVLPNQTVVRLASTPATAGRYALYVLSHLDNASDIDATRDRGHRTGALSTWMNAQPEHVRQVATFDKKLILGDLDVGRDGLLLVYAIDPKQAIDDPPVPWMFSSTDAGETWKQTDDETIYRSKYFDPDTNTLYSLLGATLKKLSFPMRNAPAPKD</sequence>
<evidence type="ECO:0000256" key="1">
    <source>
        <dbReference type="SAM" id="SignalP"/>
    </source>
</evidence>
<dbReference type="GO" id="GO:0016787">
    <property type="term" value="F:hydrolase activity"/>
    <property type="evidence" value="ECO:0007669"/>
    <property type="project" value="UniProtKB-KW"/>
</dbReference>
<reference evidence="2 3" key="1">
    <citation type="submission" date="2018-08" db="EMBL/GenBank/DDBJ databases">
        <title>Mountain-cultivated ginseng endophyte, Burkholderia stabilis and its activity against ginseng root rot disease.</title>
        <authorList>
            <person name="Tapan Kumar M."/>
            <person name="Bae H."/>
            <person name="Shanmugam G."/>
            <person name="Jeon J."/>
        </authorList>
    </citation>
    <scope>NUCLEOTIDE SEQUENCE [LARGE SCALE GENOMIC DNA]</scope>
    <source>
        <strain evidence="2 3">EB159</strain>
    </source>
</reference>
<protein>
    <submittedName>
        <fullName evidence="2">Glycosyl hydrolase</fullName>
    </submittedName>
</protein>
<gene>
    <name evidence="2" type="ORF">D1006_04880</name>
</gene>
<accession>A0A4Q2ANZ2</accession>
<dbReference type="InterPro" id="IPR015943">
    <property type="entry name" value="WD40/YVTN_repeat-like_dom_sf"/>
</dbReference>
<keyword evidence="2" id="KW-0378">Hydrolase</keyword>
<keyword evidence="1" id="KW-0732">Signal</keyword>
<proteinExistence type="predicted"/>
<evidence type="ECO:0000313" key="2">
    <source>
        <dbReference type="EMBL" id="RXV71759.1"/>
    </source>
</evidence>
<dbReference type="AlphaFoldDB" id="A0A4Q2ANZ2"/>
<feature type="chain" id="PRO_5021014299" evidence="1">
    <location>
        <begin position="22"/>
        <end position="425"/>
    </location>
</feature>
<dbReference type="EMBL" id="QWEX01000001">
    <property type="protein sequence ID" value="RXV71759.1"/>
    <property type="molecule type" value="Genomic_DNA"/>
</dbReference>
<dbReference type="SUPFAM" id="SSF110296">
    <property type="entry name" value="Oligoxyloglucan reducing end-specific cellobiohydrolase"/>
    <property type="match status" value="1"/>
</dbReference>
<dbReference type="OrthoDB" id="9767885at2"/>